<dbReference type="SUPFAM" id="SSF50998">
    <property type="entry name" value="Quinoprotein alcohol dehydrogenase-like"/>
    <property type="match status" value="1"/>
</dbReference>
<dbReference type="PANTHER" id="PTHR44666:SF1">
    <property type="entry name" value="WD REPEAT-CONTAINING PROTEIN 53"/>
    <property type="match status" value="1"/>
</dbReference>
<dbReference type="Pfam" id="PF00400">
    <property type="entry name" value="WD40"/>
    <property type="match status" value="1"/>
</dbReference>
<dbReference type="AlphaFoldDB" id="A0A5K1VL20"/>
<gene>
    <name evidence="2" type="ORF">CL6EHI_096540</name>
</gene>
<dbReference type="VEuPathDB" id="AmoebaDB:EHI5A_005310"/>
<dbReference type="Proteomes" id="UP000078387">
    <property type="component" value="Unassembled WGS sequence"/>
</dbReference>
<dbReference type="VEuPathDB" id="AmoebaDB:KM1_003930"/>
<comment type="caution">
    <text evidence="2">The sequence shown here is derived from an EMBL/GenBank/DDBJ whole genome shotgun (WGS) entry which is preliminary data.</text>
</comment>
<dbReference type="EMBL" id="BDEQ01000001">
    <property type="protein sequence ID" value="GAT93051.1"/>
    <property type="molecule type" value="Genomic_DNA"/>
</dbReference>
<dbReference type="VEuPathDB" id="AmoebaDB:EHI8A_003180"/>
<organism evidence="2 3">
    <name type="scientific">Entamoeba histolytica</name>
    <dbReference type="NCBI Taxonomy" id="5759"/>
    <lineage>
        <taxon>Eukaryota</taxon>
        <taxon>Amoebozoa</taxon>
        <taxon>Evosea</taxon>
        <taxon>Archamoebae</taxon>
        <taxon>Mastigamoebida</taxon>
        <taxon>Entamoebidae</taxon>
        <taxon>Entamoeba</taxon>
    </lineage>
</organism>
<dbReference type="Gene3D" id="2.130.10.10">
    <property type="entry name" value="YVTN repeat-like/Quinoprotein amine dehydrogenase"/>
    <property type="match status" value="1"/>
</dbReference>
<name>A0A5K1VL20_ENTHI</name>
<dbReference type="InterPro" id="IPR011047">
    <property type="entry name" value="Quinoprotein_ADH-like_sf"/>
</dbReference>
<reference evidence="2 3" key="1">
    <citation type="submission" date="2016-05" db="EMBL/GenBank/DDBJ databases">
        <title>First whole genome sequencing of Entamoeba histolytica HM1:IMSS-clone-6.</title>
        <authorList>
            <person name="Mukherjee Avik.K."/>
            <person name="Izumyama S."/>
            <person name="Nakada-Tsukui K."/>
            <person name="Nozaki T."/>
        </authorList>
    </citation>
    <scope>NUCLEOTIDE SEQUENCE [LARGE SCALE GENOMIC DNA]</scope>
    <source>
        <strain evidence="2 3">HM1:IMSS clone 6</strain>
    </source>
</reference>
<dbReference type="OMA" id="HEELAFC"/>
<proteinExistence type="predicted"/>
<dbReference type="InterPro" id="IPR042453">
    <property type="entry name" value="WDR53"/>
</dbReference>
<dbReference type="PROSITE" id="PS50082">
    <property type="entry name" value="WD_REPEATS_2"/>
    <property type="match status" value="1"/>
</dbReference>
<protein>
    <submittedName>
        <fullName evidence="2">Uncharacterized protein</fullName>
    </submittedName>
</protein>
<sequence>MTSIKGHNAPVTCVNWSLTNNFLFCSGDEKGIFRIWDFRTMKTIKAFQAPNKSSITSSQFNDDICFVSSGNEINQLDLRVDGLFIKNVLFKDEAKDEINKIKIDTTNNRYGYCDDSGNISVFEFNSNKRIVDLVGTHESVCDLSSEFINEIKENNTHVHLCSDFVFDKKEMTLYSTGLDMTVVKSKLWNPSPKTKYVMNKCSFPKTGTNTLVNPPMAHSIDMNMKGDRLMVACGNGMIYWLTTGALKITQSFEISMGMLQQASYFNHDRLYLIATPNQLQCRSSCAYETVFARNFIGINDFSANQTTKHILVADHSCDIHLLESVEEKEDDE</sequence>
<dbReference type="InterPro" id="IPR001680">
    <property type="entry name" value="WD40_rpt"/>
</dbReference>
<dbReference type="PANTHER" id="PTHR44666">
    <property type="entry name" value="WD REPEAT-CONTAINING PROTEIN 53"/>
    <property type="match status" value="1"/>
</dbReference>
<evidence type="ECO:0000313" key="3">
    <source>
        <dbReference type="Proteomes" id="UP000078387"/>
    </source>
</evidence>
<dbReference type="VEuPathDB" id="AmoebaDB:EHI_096540"/>
<feature type="repeat" description="WD" evidence="1">
    <location>
        <begin position="4"/>
        <end position="46"/>
    </location>
</feature>
<evidence type="ECO:0000313" key="2">
    <source>
        <dbReference type="EMBL" id="GAT93051.1"/>
    </source>
</evidence>
<keyword evidence="1" id="KW-0853">WD repeat</keyword>
<dbReference type="VEuPathDB" id="AmoebaDB:EHI7A_001390"/>
<dbReference type="InterPro" id="IPR015943">
    <property type="entry name" value="WD40/YVTN_repeat-like_dom_sf"/>
</dbReference>
<accession>A0A5K1VL20</accession>
<evidence type="ECO:0000256" key="1">
    <source>
        <dbReference type="PROSITE-ProRule" id="PRU00221"/>
    </source>
</evidence>